<keyword evidence="2" id="KW-1133">Transmembrane helix</keyword>
<evidence type="ECO:0000256" key="3">
    <source>
        <dbReference type="SAM" id="SignalP"/>
    </source>
</evidence>
<dbReference type="InterPro" id="IPR008969">
    <property type="entry name" value="CarboxyPept-like_regulatory"/>
</dbReference>
<sequence length="920" mass="100588">MNFFAKRIFIILILILLVFSAFSVLATSVTVNANIPSANTNTGGGGGGSPVVIPGCTDPAANNYNPSATTNDGSCSYAVSGCTDQTAINYNSSATVDDGSCILPVIGCTDPLAINYNPSATTDNGSCVLPVTGCTDSLATNYNSLANQDDGSCNYAVIGCTDPLATNYNSLATTDDGSCTYNVNGCTNPLANNYNSTATIDDGSCVISGCTNTLANNYNSSATIDDDSCIILGCTDEKAINYNSQATVDSGNCSYDSNQVPGCMDASATNYNSSATIDNGSCTYLLSGCNDKQALNYNPSANINNGSCVYSTPITPIVDGINYYFFTNNNGLELFLSKNNIDLLINHNLLVVIPNNFSKEVDKITGTVAGELIPFKYDIGSNQYILQLNSFNSLGKKELSFLVTYADNSTVINNITVTVYPLGRIFSKVPTEQDRIFGINTLLYDENNNLILEVNKIGSDGAYGFMVKNGRYKLVVFDNGEKIYEGKLFTVKNNIINQDIGLTFFEKIIQVVEDVLNNPVVEETNKYVAPATVGVVSVSTLVAIPWWNITTYFQYIFTEPLAWFFRRKKKGWGVVYNSITKKPIDLAVVRLYDKVSGRLLKSKVTDKEGRYSFLVSEGDYNLEVIKPSMIFPSNILMDTKEDKQFVNLYHGETISITRDQKGIITANIPIDSQDAKLSDKDILRGNFWYRIQKNISAIGPIFSIISFAILPTLLIGSFAVIHITLYLLFKRLAAKEKVNKWGIILDAKTGKPLAGTVAKIYSPEYNKMLEAQVTDRHGRYGFLAGNNIYYISASKGGYEETKTDNIDLTHKKSEEIISRDIKLQPLDDKSNMNVLGNNDSVNKEEDYDFDQVEDNHTTSDSDLSPLKEMANKLKEEAEVDSGLTGEVATDVNLIDNKEIIEKNKVNSSSPDNVKKEDKFG</sequence>
<keyword evidence="2" id="KW-0812">Transmembrane</keyword>
<evidence type="ECO:0000256" key="2">
    <source>
        <dbReference type="SAM" id="Phobius"/>
    </source>
</evidence>
<dbReference type="Proteomes" id="UP000229056">
    <property type="component" value="Unassembled WGS sequence"/>
</dbReference>
<evidence type="ECO:0008006" key="6">
    <source>
        <dbReference type="Google" id="ProtNLM"/>
    </source>
</evidence>
<dbReference type="SUPFAM" id="SSF49464">
    <property type="entry name" value="Carboxypeptidase regulatory domain-like"/>
    <property type="match status" value="2"/>
</dbReference>
<feature type="chain" id="PRO_5013715596" description="Carboxypeptidase regulatory-like domain-containing protein" evidence="3">
    <location>
        <begin position="27"/>
        <end position="920"/>
    </location>
</feature>
<proteinExistence type="predicted"/>
<protein>
    <recommendedName>
        <fullName evidence="6">Carboxypeptidase regulatory-like domain-containing protein</fullName>
    </recommendedName>
</protein>
<feature type="region of interest" description="Disordered" evidence="1">
    <location>
        <begin position="899"/>
        <end position="920"/>
    </location>
</feature>
<organism evidence="4 5">
    <name type="scientific">Candidatus Buchananbacteria bacterium CG10_big_fil_rev_8_21_14_0_10_33_19</name>
    <dbReference type="NCBI Taxonomy" id="1974525"/>
    <lineage>
        <taxon>Bacteria</taxon>
        <taxon>Candidatus Buchananiibacteriota</taxon>
    </lineage>
</organism>
<gene>
    <name evidence="4" type="ORF">COT80_01995</name>
</gene>
<evidence type="ECO:0000313" key="5">
    <source>
        <dbReference type="Proteomes" id="UP000229056"/>
    </source>
</evidence>
<keyword evidence="3" id="KW-0732">Signal</keyword>
<reference evidence="5" key="1">
    <citation type="submission" date="2017-09" db="EMBL/GenBank/DDBJ databases">
        <title>Depth-based differentiation of microbial function through sediment-hosted aquifers and enrichment of novel symbionts in the deep terrestrial subsurface.</title>
        <authorList>
            <person name="Probst A.J."/>
            <person name="Ladd B."/>
            <person name="Jarett J.K."/>
            <person name="Geller-Mcgrath D.E."/>
            <person name="Sieber C.M.K."/>
            <person name="Emerson J.B."/>
            <person name="Anantharaman K."/>
            <person name="Thomas B.C."/>
            <person name="Malmstrom R."/>
            <person name="Stieglmeier M."/>
            <person name="Klingl A."/>
            <person name="Woyke T."/>
            <person name="Ryan C.M."/>
            <person name="Banfield J.F."/>
        </authorList>
    </citation>
    <scope>NUCLEOTIDE SEQUENCE [LARGE SCALE GENOMIC DNA]</scope>
</reference>
<dbReference type="EMBL" id="PEZY01000005">
    <property type="protein sequence ID" value="PIS06318.1"/>
    <property type="molecule type" value="Genomic_DNA"/>
</dbReference>
<evidence type="ECO:0000256" key="1">
    <source>
        <dbReference type="SAM" id="MobiDB-lite"/>
    </source>
</evidence>
<name>A0A2H0W4N4_9BACT</name>
<dbReference type="Gene3D" id="2.60.40.1120">
    <property type="entry name" value="Carboxypeptidase-like, regulatory domain"/>
    <property type="match status" value="2"/>
</dbReference>
<dbReference type="AlphaFoldDB" id="A0A2H0W4N4"/>
<feature type="transmembrane region" description="Helical" evidence="2">
    <location>
        <begin position="701"/>
        <end position="729"/>
    </location>
</feature>
<accession>A0A2H0W4N4</accession>
<comment type="caution">
    <text evidence="4">The sequence shown here is derived from an EMBL/GenBank/DDBJ whole genome shotgun (WGS) entry which is preliminary data.</text>
</comment>
<feature type="signal peptide" evidence="3">
    <location>
        <begin position="1"/>
        <end position="26"/>
    </location>
</feature>
<keyword evidence="2" id="KW-0472">Membrane</keyword>
<evidence type="ECO:0000313" key="4">
    <source>
        <dbReference type="EMBL" id="PIS06318.1"/>
    </source>
</evidence>